<name>A0A5B9ECK0_9BACT</name>
<dbReference type="OrthoDB" id="9772584at2"/>
<evidence type="ECO:0000313" key="2">
    <source>
        <dbReference type="Proteomes" id="UP000321820"/>
    </source>
</evidence>
<accession>A0A5B9ECK0</accession>
<dbReference type="KEGG" id="talb:FTW19_09395"/>
<dbReference type="Proteomes" id="UP000321820">
    <property type="component" value="Chromosome"/>
</dbReference>
<organism evidence="1 2">
    <name type="scientific">Terriglobus albidus</name>
    <dbReference type="NCBI Taxonomy" id="1592106"/>
    <lineage>
        <taxon>Bacteria</taxon>
        <taxon>Pseudomonadati</taxon>
        <taxon>Acidobacteriota</taxon>
        <taxon>Terriglobia</taxon>
        <taxon>Terriglobales</taxon>
        <taxon>Acidobacteriaceae</taxon>
        <taxon>Terriglobus</taxon>
    </lineage>
</organism>
<dbReference type="RefSeq" id="WP_147647381.1">
    <property type="nucleotide sequence ID" value="NZ_CP042806.1"/>
</dbReference>
<protein>
    <submittedName>
        <fullName evidence="1">Uncharacterized protein</fullName>
    </submittedName>
</protein>
<proteinExistence type="predicted"/>
<dbReference type="EMBL" id="CP042806">
    <property type="protein sequence ID" value="QEE28191.1"/>
    <property type="molecule type" value="Genomic_DNA"/>
</dbReference>
<gene>
    <name evidence="1" type="ORF">FTW19_09395</name>
</gene>
<keyword evidence="2" id="KW-1185">Reference proteome</keyword>
<dbReference type="AlphaFoldDB" id="A0A5B9ECK0"/>
<sequence length="83" mass="9056">MFNMDAKNHETTAKIAADINCNLTLQAAGSKIEALCGGFWVETCALCCMEVTPGRGTGGIPYTIRAMVQKKMMVFRFKVGLHI</sequence>
<reference evidence="1 2" key="1">
    <citation type="submission" date="2019-08" db="EMBL/GenBank/DDBJ databases">
        <title>Complete genome sequence of Terriglobus albidus strain ORNL.</title>
        <authorList>
            <person name="Podar M."/>
        </authorList>
    </citation>
    <scope>NUCLEOTIDE SEQUENCE [LARGE SCALE GENOMIC DNA]</scope>
    <source>
        <strain evidence="1 2">ORNL</strain>
    </source>
</reference>
<evidence type="ECO:0000313" key="1">
    <source>
        <dbReference type="EMBL" id="QEE28191.1"/>
    </source>
</evidence>